<dbReference type="PANTHER" id="PTHR40448">
    <property type="entry name" value="TWO-COMPONENT SENSOR HISTIDINE KINASE"/>
    <property type="match status" value="1"/>
</dbReference>
<dbReference type="GO" id="GO:0042802">
    <property type="term" value="F:identical protein binding"/>
    <property type="evidence" value="ECO:0007669"/>
    <property type="project" value="TreeGrafter"/>
</dbReference>
<dbReference type="Gene3D" id="3.30.565.10">
    <property type="entry name" value="Histidine kinase-like ATPase, C-terminal domain"/>
    <property type="match status" value="1"/>
</dbReference>
<dbReference type="AlphaFoldDB" id="A0A2G3NS94"/>
<dbReference type="InterPro" id="IPR032834">
    <property type="entry name" value="NatK-like_C"/>
</dbReference>
<evidence type="ECO:0000313" key="3">
    <source>
        <dbReference type="EMBL" id="PHV56431.1"/>
    </source>
</evidence>
<dbReference type="RefSeq" id="WP_058621376.1">
    <property type="nucleotide sequence ID" value="NZ_CP113440.1"/>
</dbReference>
<accession>A0A2G3NS94</accession>
<sequence>MDCFEIPRITYIHSLAILFDNRIEATVLSGVPKISVANFYQDDNFVFMIENSTKEDSIPIDNVNQKGYSSKGNNRGIGLATVIEFHQEYGKLPIETSSSNHLFR</sequence>
<evidence type="ECO:0000313" key="2">
    <source>
        <dbReference type="EMBL" id="MCW8677713.1"/>
    </source>
</evidence>
<reference evidence="6" key="5">
    <citation type="submission" date="2023-07" db="EMBL/GenBank/DDBJ databases">
        <title>Streptococcus macedonicus and Acinetobacter baumannii: co-inhabitants of the cheese production environment.</title>
        <authorList>
            <person name="Johnson J."/>
            <person name="Curtin C."/>
            <person name="Waite-Cusic J."/>
        </authorList>
    </citation>
    <scope>NUCLEOTIDE SEQUENCE [LARGE SCALE GENOMIC DNA]</scope>
    <source>
        <strain evidence="6">E28</strain>
    </source>
</reference>
<dbReference type="Proteomes" id="UP001209889">
    <property type="component" value="Unassembled WGS sequence"/>
</dbReference>
<protein>
    <submittedName>
        <fullName evidence="3">GHKL domain-containing protein</fullName>
    </submittedName>
</protein>
<evidence type="ECO:0000313" key="5">
    <source>
        <dbReference type="Proteomes" id="UP000222913"/>
    </source>
</evidence>
<reference evidence="3 5" key="1">
    <citation type="submission" date="2017-10" db="EMBL/GenBank/DDBJ databases">
        <title>Whole-genome sequence of three Streptococcus macedonicus strains isolated from Italian cheeses of the Veneto region.</title>
        <authorList>
            <person name="Treu L."/>
            <person name="De Diego-Diaz B."/>
            <person name="Papadimitriou K."/>
            <person name="Tsakalidou E."/>
            <person name="Corich V."/>
            <person name="Giacomini A."/>
        </authorList>
    </citation>
    <scope>NUCLEOTIDE SEQUENCE [LARGE SCALE GENOMIC DNA]</scope>
    <source>
        <strain evidence="3 5">27MV</strain>
    </source>
</reference>
<proteinExistence type="predicted"/>
<dbReference type="EMBL" id="CP113440">
    <property type="protein sequence ID" value="WAK63161.1"/>
    <property type="molecule type" value="Genomic_DNA"/>
</dbReference>
<dbReference type="InterPro" id="IPR036890">
    <property type="entry name" value="HATPase_C_sf"/>
</dbReference>
<evidence type="ECO:0000313" key="4">
    <source>
        <dbReference type="EMBL" id="WAK63161.1"/>
    </source>
</evidence>
<evidence type="ECO:0000259" key="1">
    <source>
        <dbReference type="Pfam" id="PF14501"/>
    </source>
</evidence>
<dbReference type="Proteomes" id="UP001156410">
    <property type="component" value="Chromosome"/>
</dbReference>
<dbReference type="PANTHER" id="PTHR40448:SF1">
    <property type="entry name" value="TWO-COMPONENT SENSOR HISTIDINE KINASE"/>
    <property type="match status" value="1"/>
</dbReference>
<evidence type="ECO:0000313" key="6">
    <source>
        <dbReference type="Proteomes" id="UP001209889"/>
    </source>
</evidence>
<dbReference type="EMBL" id="JAPHJC010000011">
    <property type="protein sequence ID" value="MCW8677713.1"/>
    <property type="molecule type" value="Genomic_DNA"/>
</dbReference>
<name>A0A2G3NS94_STRMC</name>
<reference evidence="4" key="3">
    <citation type="submission" date="2022-11" db="EMBL/GenBank/DDBJ databases">
        <title>Streptococcus macedonicus and Acinetobacter baumannii: co-inhabitants of the cheese production environment.</title>
        <authorList>
            <person name="Johnson J."/>
        </authorList>
    </citation>
    <scope>NUCLEOTIDE SEQUENCE</scope>
    <source>
        <strain evidence="4">E37</strain>
    </source>
</reference>
<reference evidence="2" key="6">
    <citation type="submission" date="2024-05" db="EMBL/GenBank/DDBJ databases">
        <title>Streptococcus macedonicus and Acinetobacter baumannii: co-inhabitants of the cheese production environment.</title>
        <authorList>
            <person name="Johnson J."/>
            <person name="Curtin C."/>
            <person name="Waite-Cusic J."/>
        </authorList>
    </citation>
    <scope>NUCLEOTIDE SEQUENCE</scope>
    <source>
        <strain evidence="2">E28</strain>
    </source>
</reference>
<reference evidence="2" key="4">
    <citation type="submission" date="2022-11" db="EMBL/GenBank/DDBJ databases">
        <authorList>
            <person name="Johnson J.D."/>
        </authorList>
    </citation>
    <scope>NUCLEOTIDE SEQUENCE</scope>
    <source>
        <strain evidence="2">E28</strain>
        <strain evidence="4">E37</strain>
    </source>
</reference>
<dbReference type="Pfam" id="PF14501">
    <property type="entry name" value="HATPase_c_5"/>
    <property type="match status" value="1"/>
</dbReference>
<reference evidence="6" key="2">
    <citation type="submission" date="2022-11" db="EMBL/GenBank/DDBJ databases">
        <title>Streptococcus macedonicus and Acinetobacter baumannii: co-inhabitants of the cheese production environment.</title>
        <authorList>
            <person name="Johnson J."/>
            <person name="Curtin C."/>
            <person name="Waite-Cusic J."/>
        </authorList>
    </citation>
    <scope>NUCLEOTIDE SEQUENCE [LARGE SCALE GENOMIC DNA]</scope>
    <source>
        <strain evidence="6">E28</strain>
    </source>
</reference>
<feature type="domain" description="Sensor histidine kinase NatK-like C-terminal" evidence="1">
    <location>
        <begin position="12"/>
        <end position="103"/>
    </location>
</feature>
<dbReference type="Proteomes" id="UP000222913">
    <property type="component" value="Unassembled WGS sequence"/>
</dbReference>
<dbReference type="EMBL" id="PEBM01000044">
    <property type="protein sequence ID" value="PHV56431.1"/>
    <property type="molecule type" value="Genomic_DNA"/>
</dbReference>
<gene>
    <name evidence="3" type="ORF">CS010_07625</name>
    <name evidence="4" type="ORF">OQG81_10800</name>
    <name evidence="2" type="ORF">OQH01_04035</name>
</gene>
<organism evidence="3 5">
    <name type="scientific">Streptococcus macedonicus</name>
    <name type="common">Streptococcus gallolyticus macedonicus</name>
    <dbReference type="NCBI Taxonomy" id="59310"/>
    <lineage>
        <taxon>Bacteria</taxon>
        <taxon>Bacillati</taxon>
        <taxon>Bacillota</taxon>
        <taxon>Bacilli</taxon>
        <taxon>Lactobacillales</taxon>
        <taxon>Streptococcaceae</taxon>
        <taxon>Streptococcus</taxon>
    </lineage>
</organism>
<keyword evidence="6" id="KW-1185">Reference proteome</keyword>